<keyword evidence="3" id="KW-1185">Reference proteome</keyword>
<reference evidence="2" key="1">
    <citation type="submission" date="2021-01" db="EMBL/GenBank/DDBJ databases">
        <title>Whole genome shotgun sequence of Sphaerimonospora thailandensis NBRC 107569.</title>
        <authorList>
            <person name="Komaki H."/>
            <person name="Tamura T."/>
        </authorList>
    </citation>
    <scope>NUCLEOTIDE SEQUENCE</scope>
    <source>
        <strain evidence="2">NBRC 107569</strain>
    </source>
</reference>
<dbReference type="Proteomes" id="UP000610966">
    <property type="component" value="Unassembled WGS sequence"/>
</dbReference>
<gene>
    <name evidence="2" type="ORF">Mth01_52650</name>
</gene>
<dbReference type="EMBL" id="BOOG01000069">
    <property type="protein sequence ID" value="GIH73012.1"/>
    <property type="molecule type" value="Genomic_DNA"/>
</dbReference>
<dbReference type="PANTHER" id="PTHR37826:SF3">
    <property type="entry name" value="J DOMAIN-CONTAINING PROTEIN"/>
    <property type="match status" value="1"/>
</dbReference>
<evidence type="ECO:0000313" key="2">
    <source>
        <dbReference type="EMBL" id="GIH73012.1"/>
    </source>
</evidence>
<dbReference type="PANTHER" id="PTHR37826">
    <property type="entry name" value="FLOTILLIN BAND_7_5 DOMAIN PROTEIN"/>
    <property type="match status" value="1"/>
</dbReference>
<evidence type="ECO:0000313" key="3">
    <source>
        <dbReference type="Proteomes" id="UP000610966"/>
    </source>
</evidence>
<dbReference type="AlphaFoldDB" id="A0A8J3RC55"/>
<protein>
    <submittedName>
        <fullName evidence="2">Uncharacterized protein</fullName>
    </submittedName>
</protein>
<accession>A0A8J3RC55</accession>
<keyword evidence="1" id="KW-0812">Transmembrane</keyword>
<feature type="transmembrane region" description="Helical" evidence="1">
    <location>
        <begin position="377"/>
        <end position="396"/>
    </location>
</feature>
<evidence type="ECO:0000256" key="1">
    <source>
        <dbReference type="SAM" id="Phobius"/>
    </source>
</evidence>
<keyword evidence="1" id="KW-1133">Transmembrane helix</keyword>
<dbReference type="Gene3D" id="2.20.28.30">
    <property type="entry name" value="RNA polymerase ii, chain L"/>
    <property type="match status" value="1"/>
</dbReference>
<proteinExistence type="predicted"/>
<sequence>MTSAAHLFPRQFPGFPRNLPQFPLCTSGVSTVSDPNIAGAAPARSYPCQACGATLEYAPGTRMMRCPYCRHEQPIAHAGREVREHDYAELAQLPIKPRRLAGTLHVFVCPGCHARTESDTLSEKCQFCGTPLVAEAGATERIVPEAMVPFGIDRNGARDALRRWTSSRWFAPSSLKKVTEAETFKGSYLPYWTYDADTVSDYTGQRGDYYWETETYTVTENGQTRTETRQVRKTRWRHASGTVSRFFDDVLVAGTSRVAARQLDKLTPWPLERVIPYQEEYLAGFQTVRYDIEPESGLELAKQKMAEVIEDDCRHDIGGDEQRVSWVDTRYFDLTFKLVLLPVWFLTYLHGGKTLQVMVNAHTGEVIGQRPYSAIKITAAVLAALAVIAIIAVIILKAQSGG</sequence>
<organism evidence="2 3">
    <name type="scientific">Sphaerimonospora thailandensis</name>
    <dbReference type="NCBI Taxonomy" id="795644"/>
    <lineage>
        <taxon>Bacteria</taxon>
        <taxon>Bacillati</taxon>
        <taxon>Actinomycetota</taxon>
        <taxon>Actinomycetes</taxon>
        <taxon>Streptosporangiales</taxon>
        <taxon>Streptosporangiaceae</taxon>
        <taxon>Sphaerimonospora</taxon>
    </lineage>
</organism>
<name>A0A8J3RC55_9ACTN</name>
<comment type="caution">
    <text evidence="2">The sequence shown here is derived from an EMBL/GenBank/DDBJ whole genome shotgun (WGS) entry which is preliminary data.</text>
</comment>
<keyword evidence="1" id="KW-0472">Membrane</keyword>